<sequence length="71" mass="8380">MLQKTVHENGNKQMKNNKATHELMEVQILVIVSTEVSLKVKKYQWTSAFQSVQETEFLYLLFETFGPPYRE</sequence>
<proteinExistence type="predicted"/>
<gene>
    <name evidence="1" type="ORF">LARSCL_LOCUS5666</name>
</gene>
<dbReference type="EMBL" id="CAXIEN010000052">
    <property type="protein sequence ID" value="CAL1271134.1"/>
    <property type="molecule type" value="Genomic_DNA"/>
</dbReference>
<dbReference type="AlphaFoldDB" id="A0AAV1ZLH4"/>
<keyword evidence="2" id="KW-1185">Reference proteome</keyword>
<protein>
    <submittedName>
        <fullName evidence="1">Uncharacterized protein</fullName>
    </submittedName>
</protein>
<name>A0AAV1ZLH4_9ARAC</name>
<reference evidence="1 2" key="1">
    <citation type="submission" date="2024-04" db="EMBL/GenBank/DDBJ databases">
        <authorList>
            <person name="Rising A."/>
            <person name="Reimegard J."/>
            <person name="Sonavane S."/>
            <person name="Akerstrom W."/>
            <person name="Nylinder S."/>
            <person name="Hedman E."/>
            <person name="Kallberg Y."/>
        </authorList>
    </citation>
    <scope>NUCLEOTIDE SEQUENCE [LARGE SCALE GENOMIC DNA]</scope>
</reference>
<comment type="caution">
    <text evidence="1">The sequence shown here is derived from an EMBL/GenBank/DDBJ whole genome shotgun (WGS) entry which is preliminary data.</text>
</comment>
<evidence type="ECO:0000313" key="1">
    <source>
        <dbReference type="EMBL" id="CAL1271134.1"/>
    </source>
</evidence>
<organism evidence="1 2">
    <name type="scientific">Larinioides sclopetarius</name>
    <dbReference type="NCBI Taxonomy" id="280406"/>
    <lineage>
        <taxon>Eukaryota</taxon>
        <taxon>Metazoa</taxon>
        <taxon>Ecdysozoa</taxon>
        <taxon>Arthropoda</taxon>
        <taxon>Chelicerata</taxon>
        <taxon>Arachnida</taxon>
        <taxon>Araneae</taxon>
        <taxon>Araneomorphae</taxon>
        <taxon>Entelegynae</taxon>
        <taxon>Araneoidea</taxon>
        <taxon>Araneidae</taxon>
        <taxon>Larinioides</taxon>
    </lineage>
</organism>
<dbReference type="Proteomes" id="UP001497382">
    <property type="component" value="Unassembled WGS sequence"/>
</dbReference>
<evidence type="ECO:0000313" key="2">
    <source>
        <dbReference type="Proteomes" id="UP001497382"/>
    </source>
</evidence>
<accession>A0AAV1ZLH4</accession>